<name>A0A1H3BXP4_THIRO</name>
<dbReference type="Pfam" id="PF13391">
    <property type="entry name" value="HNH_2"/>
    <property type="match status" value="1"/>
</dbReference>
<dbReference type="InterPro" id="IPR003615">
    <property type="entry name" value="HNH_nuc"/>
</dbReference>
<keyword evidence="3" id="KW-1185">Reference proteome</keyword>
<dbReference type="AlphaFoldDB" id="A0A1H3BXP4"/>
<dbReference type="EMBL" id="FNNZ01000028">
    <property type="protein sequence ID" value="SDX46561.1"/>
    <property type="molecule type" value="Genomic_DNA"/>
</dbReference>
<gene>
    <name evidence="2" type="ORF">SAMN05421783_12820</name>
</gene>
<evidence type="ECO:0000313" key="2">
    <source>
        <dbReference type="EMBL" id="SDX46561.1"/>
    </source>
</evidence>
<dbReference type="Proteomes" id="UP000198816">
    <property type="component" value="Unassembled WGS sequence"/>
</dbReference>
<keyword evidence="2" id="KW-0540">Nuclease</keyword>
<keyword evidence="2" id="KW-0255">Endonuclease</keyword>
<reference evidence="3" key="1">
    <citation type="submission" date="2016-10" db="EMBL/GenBank/DDBJ databases">
        <authorList>
            <person name="Varghese N."/>
            <person name="Submissions S."/>
        </authorList>
    </citation>
    <scope>NUCLEOTIDE SEQUENCE [LARGE SCALE GENOMIC DNA]</scope>
    <source>
        <strain evidence="3">DSM 217</strain>
    </source>
</reference>
<evidence type="ECO:0000313" key="3">
    <source>
        <dbReference type="Proteomes" id="UP000198816"/>
    </source>
</evidence>
<dbReference type="STRING" id="1058.SAMN05421783_12820"/>
<protein>
    <submittedName>
        <fullName evidence="2">HNH endonuclease</fullName>
    </submittedName>
</protein>
<feature type="domain" description="HNH nuclease" evidence="1">
    <location>
        <begin position="77"/>
        <end position="130"/>
    </location>
</feature>
<dbReference type="GO" id="GO:0004519">
    <property type="term" value="F:endonuclease activity"/>
    <property type="evidence" value="ECO:0007669"/>
    <property type="project" value="UniProtKB-KW"/>
</dbReference>
<evidence type="ECO:0000259" key="1">
    <source>
        <dbReference type="Pfam" id="PF13391"/>
    </source>
</evidence>
<organism evidence="2 3">
    <name type="scientific">Thiocapsa roseopersicina</name>
    <dbReference type="NCBI Taxonomy" id="1058"/>
    <lineage>
        <taxon>Bacteria</taxon>
        <taxon>Pseudomonadati</taxon>
        <taxon>Pseudomonadota</taxon>
        <taxon>Gammaproteobacteria</taxon>
        <taxon>Chromatiales</taxon>
        <taxon>Chromatiaceae</taxon>
        <taxon>Thiocapsa</taxon>
    </lineage>
</organism>
<accession>A0A1H3BXP4</accession>
<keyword evidence="2" id="KW-0378">Hydrolase</keyword>
<sequence>MPPGACAALRLGDVASLHRLIRHAFQLSRTLPDTPLQAFLQWTASLPRTTEAERLVVQRVGQDLFRNGLLDYWDGVCAVTGLAVPELLRASHIKPWADCGTDAERLDVFNGLLLAPQLDAAFDRGFLTIDDAGRVTVSDLLGPAPRQILRLEKPLRVHRLDDKHRAFLAWHREHVFIAAGSDRS</sequence>
<proteinExistence type="predicted"/>